<proteinExistence type="predicted"/>
<feature type="region of interest" description="Disordered" evidence="1">
    <location>
        <begin position="1"/>
        <end position="25"/>
    </location>
</feature>
<keyword evidence="3" id="KW-1185">Reference proteome</keyword>
<organism evidence="2 3">
    <name type="scientific">Paenibacillus hodogayensis</name>
    <dbReference type="NCBI Taxonomy" id="279208"/>
    <lineage>
        <taxon>Bacteria</taxon>
        <taxon>Bacillati</taxon>
        <taxon>Bacillota</taxon>
        <taxon>Bacilli</taxon>
        <taxon>Bacillales</taxon>
        <taxon>Paenibacillaceae</taxon>
        <taxon>Paenibacillus</taxon>
    </lineage>
</organism>
<name>A0ABV5W102_9BACL</name>
<gene>
    <name evidence="2" type="ORF">ACFFNY_21960</name>
</gene>
<comment type="caution">
    <text evidence="2">The sequence shown here is derived from an EMBL/GenBank/DDBJ whole genome shotgun (WGS) entry which is preliminary data.</text>
</comment>
<protein>
    <submittedName>
        <fullName evidence="2">Uncharacterized protein</fullName>
    </submittedName>
</protein>
<evidence type="ECO:0000256" key="1">
    <source>
        <dbReference type="SAM" id="MobiDB-lite"/>
    </source>
</evidence>
<accession>A0ABV5W102</accession>
<dbReference type="EMBL" id="JBHMAG010000014">
    <property type="protein sequence ID" value="MFB9754244.1"/>
    <property type="molecule type" value="Genomic_DNA"/>
</dbReference>
<reference evidence="2 3" key="1">
    <citation type="submission" date="2024-09" db="EMBL/GenBank/DDBJ databases">
        <authorList>
            <person name="Sun Q."/>
            <person name="Mori K."/>
        </authorList>
    </citation>
    <scope>NUCLEOTIDE SEQUENCE [LARGE SCALE GENOMIC DNA]</scope>
    <source>
        <strain evidence="2 3">JCM 12520</strain>
    </source>
</reference>
<evidence type="ECO:0000313" key="3">
    <source>
        <dbReference type="Proteomes" id="UP001589619"/>
    </source>
</evidence>
<evidence type="ECO:0000313" key="2">
    <source>
        <dbReference type="EMBL" id="MFB9754244.1"/>
    </source>
</evidence>
<dbReference type="Proteomes" id="UP001589619">
    <property type="component" value="Unassembled WGS sequence"/>
</dbReference>
<sequence>MPETTPRLGLKKPLGNETVSREAHNANLDSIDQNSATQAEFDAHRTAPVLDHSDGSVTDEKIGNRTISDVSAPTGNTAAPSTLLGWLAYMIRSITGGSSWRELPGMTISAIKSVLDTATNLASGNTLVKRDGGGRFKAAAPVSGDDVARKAEVDAVRTDGGKPFILEVRTSDPSNPELGRIWIRSDL</sequence>
<dbReference type="RefSeq" id="WP_344913999.1">
    <property type="nucleotide sequence ID" value="NZ_BAAAYO010000013.1"/>
</dbReference>